<reference evidence="1 2" key="1">
    <citation type="journal article" date="2019" name="Nat. Ecol. Evol.">
        <title>Megaphylogeny resolves global patterns of mushroom evolution.</title>
        <authorList>
            <person name="Varga T."/>
            <person name="Krizsan K."/>
            <person name="Foldi C."/>
            <person name="Dima B."/>
            <person name="Sanchez-Garcia M."/>
            <person name="Sanchez-Ramirez S."/>
            <person name="Szollosi G.J."/>
            <person name="Szarkandi J.G."/>
            <person name="Papp V."/>
            <person name="Albert L."/>
            <person name="Andreopoulos W."/>
            <person name="Angelini C."/>
            <person name="Antonin V."/>
            <person name="Barry K.W."/>
            <person name="Bougher N.L."/>
            <person name="Buchanan P."/>
            <person name="Buyck B."/>
            <person name="Bense V."/>
            <person name="Catcheside P."/>
            <person name="Chovatia M."/>
            <person name="Cooper J."/>
            <person name="Damon W."/>
            <person name="Desjardin D."/>
            <person name="Finy P."/>
            <person name="Geml J."/>
            <person name="Haridas S."/>
            <person name="Hughes K."/>
            <person name="Justo A."/>
            <person name="Karasinski D."/>
            <person name="Kautmanova I."/>
            <person name="Kiss B."/>
            <person name="Kocsube S."/>
            <person name="Kotiranta H."/>
            <person name="LaButti K.M."/>
            <person name="Lechner B.E."/>
            <person name="Liimatainen K."/>
            <person name="Lipzen A."/>
            <person name="Lukacs Z."/>
            <person name="Mihaltcheva S."/>
            <person name="Morgado L.N."/>
            <person name="Niskanen T."/>
            <person name="Noordeloos M.E."/>
            <person name="Ohm R.A."/>
            <person name="Ortiz-Santana B."/>
            <person name="Ovrebo C."/>
            <person name="Racz N."/>
            <person name="Riley R."/>
            <person name="Savchenko A."/>
            <person name="Shiryaev A."/>
            <person name="Soop K."/>
            <person name="Spirin V."/>
            <person name="Szebenyi C."/>
            <person name="Tomsovsky M."/>
            <person name="Tulloss R.E."/>
            <person name="Uehling J."/>
            <person name="Grigoriev I.V."/>
            <person name="Vagvolgyi C."/>
            <person name="Papp T."/>
            <person name="Martin F.M."/>
            <person name="Miettinen O."/>
            <person name="Hibbett D.S."/>
            <person name="Nagy L.G."/>
        </authorList>
    </citation>
    <scope>NUCLEOTIDE SEQUENCE [LARGE SCALE GENOMIC DNA]</scope>
    <source>
        <strain evidence="1 2">NL-1719</strain>
    </source>
</reference>
<organism evidence="1 2">
    <name type="scientific">Pluteus cervinus</name>
    <dbReference type="NCBI Taxonomy" id="181527"/>
    <lineage>
        <taxon>Eukaryota</taxon>
        <taxon>Fungi</taxon>
        <taxon>Dikarya</taxon>
        <taxon>Basidiomycota</taxon>
        <taxon>Agaricomycotina</taxon>
        <taxon>Agaricomycetes</taxon>
        <taxon>Agaricomycetidae</taxon>
        <taxon>Agaricales</taxon>
        <taxon>Pluteineae</taxon>
        <taxon>Pluteaceae</taxon>
        <taxon>Pluteus</taxon>
    </lineage>
</organism>
<proteinExistence type="predicted"/>
<name>A0ACD3AVM5_9AGAR</name>
<evidence type="ECO:0000313" key="1">
    <source>
        <dbReference type="EMBL" id="TFK69632.1"/>
    </source>
</evidence>
<gene>
    <name evidence="1" type="ORF">BDN72DRAFT_840114</name>
</gene>
<evidence type="ECO:0000313" key="2">
    <source>
        <dbReference type="Proteomes" id="UP000308600"/>
    </source>
</evidence>
<dbReference type="Proteomes" id="UP000308600">
    <property type="component" value="Unassembled WGS sequence"/>
</dbReference>
<accession>A0ACD3AVM5</accession>
<keyword evidence="2" id="KW-1185">Reference proteome</keyword>
<protein>
    <submittedName>
        <fullName evidence="1">Uncharacterized protein</fullName>
    </submittedName>
</protein>
<sequence length="285" mass="31223">MSTHSNPSFLVVRASSSSPPLSEEIACYSLPYGGLGFVSHLLTYYTVTCLCAGRRPLWPLHKINASRLDIVLGLVSLCVTTAMGVITLVRCRHSWQLFTIGIWKLGINGRDLPRNEGVSIPELPTRRVSPRKENAFTVALGAILNASPYTISLWWGVLYVHCMYVGLAGLIALLVKHWSTASGSFIGLTVTWSCITVLATVGSYLFADRITPKGLGPHSRYETREDEISLGSAYGVGLSFIVLSALYCDWALGIMTGNLAGLPSKDNSALYWTYFLFKRLTMFSS</sequence>
<dbReference type="EMBL" id="ML208327">
    <property type="protein sequence ID" value="TFK69632.1"/>
    <property type="molecule type" value="Genomic_DNA"/>
</dbReference>